<dbReference type="RefSeq" id="WP_114136100.1">
    <property type="nucleotide sequence ID" value="NZ_CP068435.1"/>
</dbReference>
<evidence type="ECO:0000256" key="1">
    <source>
        <dbReference type="SAM" id="MobiDB-lite"/>
    </source>
</evidence>
<proteinExistence type="predicted"/>
<evidence type="ECO:0000313" key="2">
    <source>
        <dbReference type="EMBL" id="RCJ03682.1"/>
    </source>
</evidence>
<sequence>MLERRRFLASTSAAIAAPIATTILSACGDGNAADAPAAISDTELQRQMNARLAVQLKDSAAAEQISPQVLDFALTWQPPTIAVSRLNRIVAYGFGNRPNAQSGNTPANGGNQAALPDPGPVNEKLADTVHAINQQHPVKVYAQWEIARFLKSKYGLTDMVSIEPVTNPDGSITYLSTDGVAAKVVELEQNNAAAMGVVGVIGFRDHVKRCVLTSRDRGMNAFAPEGVEMPGEYDAQSGQSWTRRRDLYLLHDMSAQVQRLRAMAIAAAYPNG</sequence>
<dbReference type="EMBL" id="QDHA01000133">
    <property type="protein sequence ID" value="RCJ03682.1"/>
    <property type="molecule type" value="Genomic_DNA"/>
</dbReference>
<organism evidence="2 3">
    <name type="scientific">Cupriavidus necator</name>
    <name type="common">Alcaligenes eutrophus</name>
    <name type="synonym">Ralstonia eutropha</name>
    <dbReference type="NCBI Taxonomy" id="106590"/>
    <lineage>
        <taxon>Bacteria</taxon>
        <taxon>Pseudomonadati</taxon>
        <taxon>Pseudomonadota</taxon>
        <taxon>Betaproteobacteria</taxon>
        <taxon>Burkholderiales</taxon>
        <taxon>Burkholderiaceae</taxon>
        <taxon>Cupriavidus</taxon>
    </lineage>
</organism>
<dbReference type="AlphaFoldDB" id="A0A367P785"/>
<reference evidence="2 3" key="1">
    <citation type="submission" date="2018-04" db="EMBL/GenBank/DDBJ databases">
        <title>Cupriavidus necator CR12 genome sequencing and assembly.</title>
        <authorList>
            <person name="Ben Fekih I."/>
            <person name="Mazhar H.S."/>
            <person name="Bello S.K."/>
            <person name="Rensing C."/>
        </authorList>
    </citation>
    <scope>NUCLEOTIDE SEQUENCE [LARGE SCALE GENOMIC DNA]</scope>
    <source>
        <strain evidence="2 3">CR12</strain>
    </source>
</reference>
<gene>
    <name evidence="2" type="ORF">DDK22_36090</name>
</gene>
<dbReference type="PROSITE" id="PS51257">
    <property type="entry name" value="PROKAR_LIPOPROTEIN"/>
    <property type="match status" value="1"/>
</dbReference>
<name>A0A367P785_CUPNE</name>
<feature type="compositionally biased region" description="Polar residues" evidence="1">
    <location>
        <begin position="100"/>
        <end position="111"/>
    </location>
</feature>
<comment type="caution">
    <text evidence="2">The sequence shown here is derived from an EMBL/GenBank/DDBJ whole genome shotgun (WGS) entry which is preliminary data.</text>
</comment>
<accession>A0A367P785</accession>
<evidence type="ECO:0008006" key="4">
    <source>
        <dbReference type="Google" id="ProtNLM"/>
    </source>
</evidence>
<protein>
    <recommendedName>
        <fullName evidence="4">Lipoprotein</fullName>
    </recommendedName>
</protein>
<dbReference type="Proteomes" id="UP000253501">
    <property type="component" value="Unassembled WGS sequence"/>
</dbReference>
<evidence type="ECO:0000313" key="3">
    <source>
        <dbReference type="Proteomes" id="UP000253501"/>
    </source>
</evidence>
<feature type="region of interest" description="Disordered" evidence="1">
    <location>
        <begin position="100"/>
        <end position="119"/>
    </location>
</feature>